<dbReference type="InterPro" id="IPR036779">
    <property type="entry name" value="LysM_dom_sf"/>
</dbReference>
<accession>A0ABZ1AWA5</accession>
<keyword evidence="1" id="KW-0472">Membrane</keyword>
<evidence type="ECO:0000256" key="1">
    <source>
        <dbReference type="SAM" id="Phobius"/>
    </source>
</evidence>
<evidence type="ECO:0008006" key="4">
    <source>
        <dbReference type="Google" id="ProtNLM"/>
    </source>
</evidence>
<dbReference type="Gene3D" id="3.10.350.10">
    <property type="entry name" value="LysM domain"/>
    <property type="match status" value="1"/>
</dbReference>
<dbReference type="CDD" id="cd00118">
    <property type="entry name" value="LysM"/>
    <property type="match status" value="1"/>
</dbReference>
<dbReference type="Proteomes" id="UP001324287">
    <property type="component" value="Chromosome"/>
</dbReference>
<feature type="transmembrane region" description="Helical" evidence="1">
    <location>
        <begin position="69"/>
        <end position="95"/>
    </location>
</feature>
<sequence>MTAPQRTVDSAGPDSLVLATAGLLAWAVWVWGALGLALTAASAMPGLLGTAARLGTQVVLPAGARRSAGLLLGLGLGVAGPVAGVAATVIVAPVASAAPTGGVPDWPAAAVPSAAPTSTSAPDWPLDRPAVPVQDTHVVVRGDCLWHIAGARLLERTGAQPTDADTARAVHAWWTANADVMGPDPDVLLPGQVLRAPDAT</sequence>
<keyword evidence="1" id="KW-0812">Transmembrane</keyword>
<name>A0ABZ1AWA5_9ACTN</name>
<dbReference type="RefSeq" id="WP_324274193.1">
    <property type="nucleotide sequence ID" value="NZ_CP141261.1"/>
</dbReference>
<keyword evidence="3" id="KW-1185">Reference proteome</keyword>
<gene>
    <name evidence="2" type="ORF">U6N30_23600</name>
</gene>
<organism evidence="2 3">
    <name type="scientific">Blastococcus brunescens</name>
    <dbReference type="NCBI Taxonomy" id="1564165"/>
    <lineage>
        <taxon>Bacteria</taxon>
        <taxon>Bacillati</taxon>
        <taxon>Actinomycetota</taxon>
        <taxon>Actinomycetes</taxon>
        <taxon>Geodermatophilales</taxon>
        <taxon>Geodermatophilaceae</taxon>
        <taxon>Blastococcus</taxon>
    </lineage>
</organism>
<dbReference type="InterPro" id="IPR018392">
    <property type="entry name" value="LysM"/>
</dbReference>
<evidence type="ECO:0000313" key="2">
    <source>
        <dbReference type="EMBL" id="WRL62844.1"/>
    </source>
</evidence>
<feature type="transmembrane region" description="Helical" evidence="1">
    <location>
        <begin position="23"/>
        <end position="48"/>
    </location>
</feature>
<dbReference type="EMBL" id="CP141261">
    <property type="protein sequence ID" value="WRL62844.1"/>
    <property type="molecule type" value="Genomic_DNA"/>
</dbReference>
<keyword evidence="1" id="KW-1133">Transmembrane helix</keyword>
<reference evidence="2 3" key="1">
    <citation type="submission" date="2023-12" db="EMBL/GenBank/DDBJ databases">
        <title>Blastococcus brunescens sp. nov., an actonobacterium isolated from sandstone collected in sahara desert.</title>
        <authorList>
            <person name="Gtari M."/>
            <person name="Ghodhbane F."/>
        </authorList>
    </citation>
    <scope>NUCLEOTIDE SEQUENCE [LARGE SCALE GENOMIC DNA]</scope>
    <source>
        <strain evidence="2 3">BMG 8361</strain>
    </source>
</reference>
<proteinExistence type="predicted"/>
<evidence type="ECO:0000313" key="3">
    <source>
        <dbReference type="Proteomes" id="UP001324287"/>
    </source>
</evidence>
<protein>
    <recommendedName>
        <fullName evidence="4">LysM domain-containing protein</fullName>
    </recommendedName>
</protein>